<evidence type="ECO:0000313" key="1">
    <source>
        <dbReference type="EMBL" id="OUP68176.1"/>
    </source>
</evidence>
<name>A0A1Y4MW85_9FIRM</name>
<dbReference type="EMBL" id="NFKP01000021">
    <property type="protein sequence ID" value="OUP68176.1"/>
    <property type="molecule type" value="Genomic_DNA"/>
</dbReference>
<evidence type="ECO:0000313" key="2">
    <source>
        <dbReference type="Proteomes" id="UP000196386"/>
    </source>
</evidence>
<protein>
    <submittedName>
        <fullName evidence="1">Uncharacterized protein</fullName>
    </submittedName>
</protein>
<comment type="caution">
    <text evidence="1">The sequence shown here is derived from an EMBL/GenBank/DDBJ whole genome shotgun (WGS) entry which is preliminary data.</text>
</comment>
<dbReference type="Proteomes" id="UP000196386">
    <property type="component" value="Unassembled WGS sequence"/>
</dbReference>
<accession>A0A1Y4MW85</accession>
<organism evidence="1 2">
    <name type="scientific">Anaerotruncus colihominis</name>
    <dbReference type="NCBI Taxonomy" id="169435"/>
    <lineage>
        <taxon>Bacteria</taxon>
        <taxon>Bacillati</taxon>
        <taxon>Bacillota</taxon>
        <taxon>Clostridia</taxon>
        <taxon>Eubacteriales</taxon>
        <taxon>Oscillospiraceae</taxon>
        <taxon>Anaerotruncus</taxon>
    </lineage>
</organism>
<dbReference type="AlphaFoldDB" id="A0A1Y4MW85"/>
<gene>
    <name evidence="1" type="ORF">B5F11_14750</name>
</gene>
<proteinExistence type="predicted"/>
<reference evidence="2" key="1">
    <citation type="submission" date="2017-04" db="EMBL/GenBank/DDBJ databases">
        <title>Function of individual gut microbiota members based on whole genome sequencing of pure cultures obtained from chicken caecum.</title>
        <authorList>
            <person name="Medvecky M."/>
            <person name="Cejkova D."/>
            <person name="Polansky O."/>
            <person name="Karasova D."/>
            <person name="Kubasova T."/>
            <person name="Cizek A."/>
            <person name="Rychlik I."/>
        </authorList>
    </citation>
    <scope>NUCLEOTIDE SEQUENCE [LARGE SCALE GENOMIC DNA]</scope>
    <source>
        <strain evidence="2">An175</strain>
    </source>
</reference>
<sequence>MRGGLFFGFWFFIMARPIFTQRQTHCSRRKTNYAGPAPLFAAQPIKVFCRGFFQKSRKVFFKRAGAKSASSRTASVTDFAWGRRLRLDGCLAACGPRFYEGCGPGSGLHPRKKARPTRGLAFFLTRRLLKKAGENF</sequence>